<evidence type="ECO:0000256" key="2">
    <source>
        <dbReference type="SAM" id="MobiDB-lite"/>
    </source>
</evidence>
<dbReference type="EMBL" id="JANWTP010000009">
    <property type="protein sequence ID" value="MDC8637123.1"/>
    <property type="molecule type" value="Genomic_DNA"/>
</dbReference>
<evidence type="ECO:0000313" key="4">
    <source>
        <dbReference type="EMBL" id="MDC8637123.1"/>
    </source>
</evidence>
<dbReference type="PROSITE" id="PS01124">
    <property type="entry name" value="HTH_ARAC_FAMILY_2"/>
    <property type="match status" value="1"/>
</dbReference>
<dbReference type="SMART" id="SM00342">
    <property type="entry name" value="HTH_ARAC"/>
    <property type="match status" value="1"/>
</dbReference>
<evidence type="ECO:0000259" key="3">
    <source>
        <dbReference type="PROSITE" id="PS01124"/>
    </source>
</evidence>
<feature type="region of interest" description="Disordered" evidence="2">
    <location>
        <begin position="336"/>
        <end position="360"/>
    </location>
</feature>
<dbReference type="Gene3D" id="1.10.10.60">
    <property type="entry name" value="Homeodomain-like"/>
    <property type="match status" value="1"/>
</dbReference>
<name>A0A9X3YZ07_9XANT</name>
<evidence type="ECO:0000256" key="1">
    <source>
        <dbReference type="ARBA" id="ARBA00023125"/>
    </source>
</evidence>
<accession>A0A9X3YZ07</accession>
<dbReference type="AlphaFoldDB" id="A0A9X3YZ07"/>
<organism evidence="4 5">
    <name type="scientific">Xanthomonas hortorum pv. hederae</name>
    <dbReference type="NCBI Taxonomy" id="453603"/>
    <lineage>
        <taxon>Bacteria</taxon>
        <taxon>Pseudomonadati</taxon>
        <taxon>Pseudomonadota</taxon>
        <taxon>Gammaproteobacteria</taxon>
        <taxon>Lysobacterales</taxon>
        <taxon>Lysobacteraceae</taxon>
        <taxon>Xanthomonas</taxon>
    </lineage>
</organism>
<dbReference type="GO" id="GO:0000976">
    <property type="term" value="F:transcription cis-regulatory region binding"/>
    <property type="evidence" value="ECO:0007669"/>
    <property type="project" value="TreeGrafter"/>
</dbReference>
<dbReference type="PANTHER" id="PTHR47894">
    <property type="entry name" value="HTH-TYPE TRANSCRIPTIONAL REGULATOR GADX"/>
    <property type="match status" value="1"/>
</dbReference>
<dbReference type="GO" id="GO:0003700">
    <property type="term" value="F:DNA-binding transcription factor activity"/>
    <property type="evidence" value="ECO:0007669"/>
    <property type="project" value="InterPro"/>
</dbReference>
<dbReference type="PANTHER" id="PTHR47894:SF4">
    <property type="entry name" value="HTH-TYPE TRANSCRIPTIONAL REGULATOR GADX"/>
    <property type="match status" value="1"/>
</dbReference>
<dbReference type="RefSeq" id="WP_273663633.1">
    <property type="nucleotide sequence ID" value="NZ_CP168173.1"/>
</dbReference>
<proteinExistence type="predicted"/>
<dbReference type="GO" id="GO:0005829">
    <property type="term" value="C:cytosol"/>
    <property type="evidence" value="ECO:0007669"/>
    <property type="project" value="TreeGrafter"/>
</dbReference>
<dbReference type="InterPro" id="IPR032687">
    <property type="entry name" value="AraC-type_N"/>
</dbReference>
<gene>
    <name evidence="4" type="ORF">NY667_04710</name>
</gene>
<dbReference type="Pfam" id="PF12625">
    <property type="entry name" value="Arabinose_bd"/>
    <property type="match status" value="1"/>
</dbReference>
<reference evidence="4" key="1">
    <citation type="journal article" date="2022" name="Phytopathology">
        <title>Whole genome sequencing-based tracing of a 2022 introduction and outbreak of Xanthomonas hortorum pv. pelargonii.</title>
        <authorList>
            <person name="Iruegas Bocardo F."/>
            <person name="Weisberg A.J."/>
            <person name="Riutta E.R."/>
            <person name="Kilday K.B."/>
            <person name="Bonkowski J.C."/>
            <person name="Creswell T.C."/>
            <person name="Daughtrey M."/>
            <person name="Rane K.K."/>
            <person name="Grunwald N.J."/>
            <person name="Chang J.H."/>
            <person name="Putnam M."/>
        </authorList>
    </citation>
    <scope>NUCLEOTIDE SEQUENCE</scope>
    <source>
        <strain evidence="4">22-338</strain>
    </source>
</reference>
<comment type="caution">
    <text evidence="4">The sequence shown here is derived from an EMBL/GenBank/DDBJ whole genome shotgun (WGS) entry which is preliminary data.</text>
</comment>
<dbReference type="InterPro" id="IPR018060">
    <property type="entry name" value="HTH_AraC"/>
</dbReference>
<feature type="compositionally biased region" description="Basic and acidic residues" evidence="2">
    <location>
        <begin position="336"/>
        <end position="348"/>
    </location>
</feature>
<sequence>MEASSNAAAVRQFVRYARATGIPLESILDEELMAVVHASVAADHVPAHALVDMLQICAHLTRRANLGAAAAAWVNVRGGFGPLSLLWEHAPTLADATRVNRRFMQRLDCAALALHAEDGNDELALQHLLMIPARYGGTQFIEATLTIELRVAQMVLGAAWSPARVELGHPAPASTRYLRGLFRCPIEFGADRNALVIKRDDMARPAVNGNAHMFAYLERHLESANRTIPIDLRRQVEHVIAAHLAGGHATLERVAHELAIGPRTLQRRLAESSGLTFASILEAVRRRVAEEYFQLESRPNLLQLAHRLGYADASGASRYLRVGLHTGVKTLRTRCTERPSKGKTRAPERTQIAISPARRE</sequence>
<evidence type="ECO:0000313" key="5">
    <source>
        <dbReference type="Proteomes" id="UP001140230"/>
    </source>
</evidence>
<dbReference type="Proteomes" id="UP001140230">
    <property type="component" value="Unassembled WGS sequence"/>
</dbReference>
<dbReference type="Pfam" id="PF12833">
    <property type="entry name" value="HTH_18"/>
    <property type="match status" value="1"/>
</dbReference>
<protein>
    <submittedName>
        <fullName evidence="4">AraC family transcriptional regulator ligand-binding domain-containing protein</fullName>
    </submittedName>
</protein>
<keyword evidence="1" id="KW-0238">DNA-binding</keyword>
<feature type="domain" description="HTH araC/xylS-type" evidence="3">
    <location>
        <begin position="234"/>
        <end position="334"/>
    </location>
</feature>
<reference evidence="4" key="2">
    <citation type="submission" date="2022-08" db="EMBL/GenBank/DDBJ databases">
        <authorList>
            <person name="Iruegas-Bocardo F."/>
            <person name="Weisberg A.J."/>
            <person name="Riutta E.R."/>
            <person name="Kilday K."/>
            <person name="Bonkowski J.C."/>
            <person name="Creswell T."/>
            <person name="Daughtrey M.L."/>
            <person name="Rane K."/>
            <person name="Grunwald N.J."/>
            <person name="Chang J.H."/>
            <person name="Putnam M.L."/>
        </authorList>
    </citation>
    <scope>NUCLEOTIDE SEQUENCE</scope>
    <source>
        <strain evidence="4">22-338</strain>
    </source>
</reference>